<reference evidence="2 3" key="1">
    <citation type="journal article" date="2015" name="Stand. Genomic Sci.">
        <title>Genomic Encyclopedia of Bacterial and Archaeal Type Strains, Phase III: the genomes of soil and plant-associated and newly described type strains.</title>
        <authorList>
            <person name="Whitman W.B."/>
            <person name="Woyke T."/>
            <person name="Klenk H.P."/>
            <person name="Zhou Y."/>
            <person name="Lilburn T.G."/>
            <person name="Beck B.J."/>
            <person name="De Vos P."/>
            <person name="Vandamme P."/>
            <person name="Eisen J.A."/>
            <person name="Garrity G."/>
            <person name="Hugenholtz P."/>
            <person name="Kyrpides N.C."/>
        </authorList>
    </citation>
    <scope>NUCLEOTIDE SEQUENCE [LARGE SCALE GENOMIC DNA]</scope>
    <source>
        <strain evidence="2 3">CGMCC 1.6847</strain>
    </source>
</reference>
<protein>
    <submittedName>
        <fullName evidence="2">Uncharacterized protein</fullName>
    </submittedName>
</protein>
<feature type="signal peptide" evidence="1">
    <location>
        <begin position="1"/>
        <end position="18"/>
    </location>
</feature>
<feature type="chain" id="PRO_5046328602" evidence="1">
    <location>
        <begin position="19"/>
        <end position="172"/>
    </location>
</feature>
<proteinExistence type="predicted"/>
<name>A0ABY3FLC7_9FLAO</name>
<keyword evidence="1" id="KW-0732">Signal</keyword>
<comment type="caution">
    <text evidence="2">The sequence shown here is derived from an EMBL/GenBank/DDBJ whole genome shotgun (WGS) entry which is preliminary data.</text>
</comment>
<accession>A0ABY3FLC7</accession>
<keyword evidence="3" id="KW-1185">Reference proteome</keyword>
<dbReference type="EMBL" id="VLKO01000003">
    <property type="protein sequence ID" value="TWI01247.1"/>
    <property type="molecule type" value="Genomic_DNA"/>
</dbReference>
<dbReference type="Proteomes" id="UP000317519">
    <property type="component" value="Unassembled WGS sequence"/>
</dbReference>
<evidence type="ECO:0000313" key="2">
    <source>
        <dbReference type="EMBL" id="TWI01247.1"/>
    </source>
</evidence>
<gene>
    <name evidence="2" type="ORF">IQ05_00820</name>
</gene>
<evidence type="ECO:0000313" key="3">
    <source>
        <dbReference type="Proteomes" id="UP000317519"/>
    </source>
</evidence>
<evidence type="ECO:0000256" key="1">
    <source>
        <dbReference type="SAM" id="SignalP"/>
    </source>
</evidence>
<organism evidence="2 3">
    <name type="scientific">Flavobacterium tiangeerense</name>
    <dbReference type="NCBI Taxonomy" id="459471"/>
    <lineage>
        <taxon>Bacteria</taxon>
        <taxon>Pseudomonadati</taxon>
        <taxon>Bacteroidota</taxon>
        <taxon>Flavobacteriia</taxon>
        <taxon>Flavobacteriales</taxon>
        <taxon>Flavobacteriaceae</taxon>
        <taxon>Flavobacterium</taxon>
    </lineage>
</organism>
<dbReference type="RefSeq" id="WP_144890030.1">
    <property type="nucleotide sequence ID" value="NZ_VLKO01000003.1"/>
</dbReference>
<sequence>MKILFTLLLFGLSITSNSQNLTVEEILSLRKKDIANVEEHLTAKGWMFLSSEEGKDGDLNYADFAYNKSTYNDNADSFLSYFYSETSVITRIKLQIHSPAKYNAYLARIKSLGCKLIDSNVSESLIEKVYQGATTTFRITIETKKSEYESSSYTSYRILIMANSDYELSYAG</sequence>